<dbReference type="InterPro" id="IPR040453">
    <property type="entry name" value="Mnd1_HTH"/>
</dbReference>
<dbReference type="Proteomes" id="UP001162164">
    <property type="component" value="Unassembled WGS sequence"/>
</dbReference>
<dbReference type="EMBL" id="JAPWTJ010004085">
    <property type="protein sequence ID" value="KAJ8948562.1"/>
    <property type="molecule type" value="Genomic_DNA"/>
</dbReference>
<comment type="caution">
    <text evidence="3">The sequence shown here is derived from an EMBL/GenBank/DDBJ whole genome shotgun (WGS) entry which is preliminary data.</text>
</comment>
<keyword evidence="4" id="KW-1185">Reference proteome</keyword>
<accession>A0ABQ9IQ49</accession>
<sequence length="98" mass="11373">MSKKGVSAEEKKSRMLQFDLLGTGKKLHQKKRYRSQFVKDVIQKLVEEGLVDTDKIGGSIYFWAFPSKAFNTRKRKLAELQNDLDDSTKKLKLVERKP</sequence>
<proteinExistence type="predicted"/>
<evidence type="ECO:0000313" key="3">
    <source>
        <dbReference type="EMBL" id="KAJ8948562.1"/>
    </source>
</evidence>
<protein>
    <recommendedName>
        <fullName evidence="2">Mnd1 HTH domain-containing protein</fullName>
    </recommendedName>
</protein>
<keyword evidence="1" id="KW-0175">Coiled coil</keyword>
<gene>
    <name evidence="3" type="ORF">NQ317_012385</name>
</gene>
<evidence type="ECO:0000313" key="4">
    <source>
        <dbReference type="Proteomes" id="UP001162164"/>
    </source>
</evidence>
<evidence type="ECO:0000256" key="1">
    <source>
        <dbReference type="SAM" id="Coils"/>
    </source>
</evidence>
<feature type="coiled-coil region" evidence="1">
    <location>
        <begin position="70"/>
        <end position="97"/>
    </location>
</feature>
<dbReference type="Pfam" id="PF03962">
    <property type="entry name" value="Mnd1"/>
    <property type="match status" value="1"/>
</dbReference>
<name>A0ABQ9IQ49_9CUCU</name>
<feature type="domain" description="Mnd1 HTH" evidence="2">
    <location>
        <begin position="26"/>
        <end position="66"/>
    </location>
</feature>
<reference evidence="3" key="1">
    <citation type="journal article" date="2023" name="Insect Mol. Biol.">
        <title>Genome sequencing provides insights into the evolution of gene families encoding plant cell wall-degrading enzymes in longhorned beetles.</title>
        <authorList>
            <person name="Shin N.R."/>
            <person name="Okamura Y."/>
            <person name="Kirsch R."/>
            <person name="Pauchet Y."/>
        </authorList>
    </citation>
    <scope>NUCLEOTIDE SEQUENCE</scope>
    <source>
        <strain evidence="3">MMC_N1</strain>
    </source>
</reference>
<organism evidence="3 4">
    <name type="scientific">Molorchus minor</name>
    <dbReference type="NCBI Taxonomy" id="1323400"/>
    <lineage>
        <taxon>Eukaryota</taxon>
        <taxon>Metazoa</taxon>
        <taxon>Ecdysozoa</taxon>
        <taxon>Arthropoda</taxon>
        <taxon>Hexapoda</taxon>
        <taxon>Insecta</taxon>
        <taxon>Pterygota</taxon>
        <taxon>Neoptera</taxon>
        <taxon>Endopterygota</taxon>
        <taxon>Coleoptera</taxon>
        <taxon>Polyphaga</taxon>
        <taxon>Cucujiformia</taxon>
        <taxon>Chrysomeloidea</taxon>
        <taxon>Cerambycidae</taxon>
        <taxon>Lamiinae</taxon>
        <taxon>Monochamini</taxon>
        <taxon>Molorchus</taxon>
    </lineage>
</organism>
<evidence type="ECO:0000259" key="2">
    <source>
        <dbReference type="Pfam" id="PF03962"/>
    </source>
</evidence>